<keyword evidence="2" id="KW-1185">Reference proteome</keyword>
<protein>
    <submittedName>
        <fullName evidence="1">Uncharacterized protein</fullName>
    </submittedName>
</protein>
<sequence length="80" mass="9164">ALCLLVPTLNESIPEMVKMHTRIRQVSPSWNLHSKRSEDLLLSAPSFQISQKKCTVLKYAQVCRFNCQKCLSARPWGSEM</sequence>
<reference evidence="1" key="3">
    <citation type="submission" date="2025-09" db="UniProtKB">
        <authorList>
            <consortium name="Ensembl"/>
        </authorList>
    </citation>
    <scope>IDENTIFICATION</scope>
</reference>
<dbReference type="AlphaFoldDB" id="A0A8V5HAW0"/>
<reference evidence="1" key="2">
    <citation type="submission" date="2025-08" db="UniProtKB">
        <authorList>
            <consortium name="Ensembl"/>
        </authorList>
    </citation>
    <scope>IDENTIFICATION</scope>
</reference>
<name>A0A8V5HAW0_MELUD</name>
<evidence type="ECO:0000313" key="1">
    <source>
        <dbReference type="Ensembl" id="ENSMUNP00000023479.1"/>
    </source>
</evidence>
<reference evidence="1" key="1">
    <citation type="submission" date="2020-03" db="EMBL/GenBank/DDBJ databases">
        <title>Melopsittacus undulatus (budgerigar) genome, bMelUnd1, maternal haplotype with Z.</title>
        <authorList>
            <person name="Gedman G."/>
            <person name="Mountcastle J."/>
            <person name="Haase B."/>
            <person name="Formenti G."/>
            <person name="Wright T."/>
            <person name="Apodaca J."/>
            <person name="Pelan S."/>
            <person name="Chow W."/>
            <person name="Rhie A."/>
            <person name="Howe K."/>
            <person name="Fedrigo O."/>
            <person name="Jarvis E.D."/>
        </authorList>
    </citation>
    <scope>NUCLEOTIDE SEQUENCE [LARGE SCALE GENOMIC DNA]</scope>
</reference>
<organism evidence="1 2">
    <name type="scientific">Melopsittacus undulatus</name>
    <name type="common">Budgerigar</name>
    <name type="synonym">Psittacus undulatus</name>
    <dbReference type="NCBI Taxonomy" id="13146"/>
    <lineage>
        <taxon>Eukaryota</taxon>
        <taxon>Metazoa</taxon>
        <taxon>Chordata</taxon>
        <taxon>Craniata</taxon>
        <taxon>Vertebrata</taxon>
        <taxon>Euteleostomi</taxon>
        <taxon>Archelosauria</taxon>
        <taxon>Archosauria</taxon>
        <taxon>Dinosauria</taxon>
        <taxon>Saurischia</taxon>
        <taxon>Theropoda</taxon>
        <taxon>Coelurosauria</taxon>
        <taxon>Aves</taxon>
        <taxon>Neognathae</taxon>
        <taxon>Neoaves</taxon>
        <taxon>Telluraves</taxon>
        <taxon>Australaves</taxon>
        <taxon>Psittaciformes</taxon>
        <taxon>Psittaculidae</taxon>
        <taxon>Melopsittacus</taxon>
    </lineage>
</organism>
<dbReference type="Ensembl" id="ENSMUNT00000026150.1">
    <property type="protein sequence ID" value="ENSMUNP00000023479.1"/>
    <property type="gene ID" value="ENSMUNG00000020878.1"/>
</dbReference>
<evidence type="ECO:0000313" key="2">
    <source>
        <dbReference type="Proteomes" id="UP000694405"/>
    </source>
</evidence>
<dbReference type="Proteomes" id="UP000694405">
    <property type="component" value="Chromosome 3"/>
</dbReference>
<proteinExistence type="predicted"/>
<accession>A0A8V5HAW0</accession>